<dbReference type="PANTHER" id="PTHR21468">
    <property type="entry name" value="HSD9"/>
    <property type="match status" value="1"/>
</dbReference>
<protein>
    <submittedName>
        <fullName evidence="2">CCD83 protein</fullName>
    </submittedName>
</protein>
<name>A0A851P6H8_9GALL</name>
<dbReference type="Proteomes" id="UP000613066">
    <property type="component" value="Unassembled WGS sequence"/>
</dbReference>
<keyword evidence="3" id="KW-1185">Reference proteome</keyword>
<proteinExistence type="predicted"/>
<evidence type="ECO:0000256" key="1">
    <source>
        <dbReference type="SAM" id="Coils"/>
    </source>
</evidence>
<organism evidence="2 3">
    <name type="scientific">Penelope pileata</name>
    <dbReference type="NCBI Taxonomy" id="1118817"/>
    <lineage>
        <taxon>Eukaryota</taxon>
        <taxon>Metazoa</taxon>
        <taxon>Chordata</taxon>
        <taxon>Craniata</taxon>
        <taxon>Vertebrata</taxon>
        <taxon>Euteleostomi</taxon>
        <taxon>Archelosauria</taxon>
        <taxon>Archosauria</taxon>
        <taxon>Dinosauria</taxon>
        <taxon>Saurischia</taxon>
        <taxon>Theropoda</taxon>
        <taxon>Coelurosauria</taxon>
        <taxon>Aves</taxon>
        <taxon>Neognathae</taxon>
        <taxon>Galloanserae</taxon>
        <taxon>Galliformes</taxon>
        <taxon>Cracidae</taxon>
        <taxon>Penelope</taxon>
    </lineage>
</organism>
<dbReference type="PANTHER" id="PTHR21468:SF1">
    <property type="entry name" value="COILED-COIL DOMAIN-CONTAINING PROTEIN 83"/>
    <property type="match status" value="1"/>
</dbReference>
<dbReference type="EMBL" id="WBMW01005106">
    <property type="protein sequence ID" value="NXC48694.1"/>
    <property type="molecule type" value="Genomic_DNA"/>
</dbReference>
<accession>A0A851P6H8</accession>
<comment type="caution">
    <text evidence="2">The sequence shown here is derived from an EMBL/GenBank/DDBJ whole genome shotgun (WGS) entry which is preliminary data.</text>
</comment>
<gene>
    <name evidence="2" type="primary">Ccdc83</name>
    <name evidence="2" type="ORF">PENPIL_R14794</name>
</gene>
<evidence type="ECO:0000313" key="3">
    <source>
        <dbReference type="Proteomes" id="UP000613066"/>
    </source>
</evidence>
<feature type="non-terminal residue" evidence="2">
    <location>
        <position position="1"/>
    </location>
</feature>
<dbReference type="InterPro" id="IPR026702">
    <property type="entry name" value="CCDC83"/>
</dbReference>
<dbReference type="AlphaFoldDB" id="A0A851P6H8"/>
<keyword evidence="1" id="KW-0175">Coiled coil</keyword>
<reference evidence="2" key="1">
    <citation type="submission" date="2019-09" db="EMBL/GenBank/DDBJ databases">
        <title>Bird 10,000 Genomes (B10K) Project - Family phase.</title>
        <authorList>
            <person name="Zhang G."/>
        </authorList>
    </citation>
    <scope>NUCLEOTIDE SEQUENCE</scope>
    <source>
        <strain evidence="2">B10K-DU-001-08</strain>
        <tissue evidence="2">Muscle</tissue>
    </source>
</reference>
<feature type="coiled-coil region" evidence="1">
    <location>
        <begin position="130"/>
        <end position="164"/>
    </location>
</feature>
<evidence type="ECO:0000313" key="2">
    <source>
        <dbReference type="EMBL" id="NXC48694.1"/>
    </source>
</evidence>
<feature type="non-terminal residue" evidence="2">
    <location>
        <position position="175"/>
    </location>
</feature>
<sequence>VVTRDDVEESLKDTWRYTKAKEQILKDLRLQTEETDQQLAVRQRERDYWLEYKNVGSKTDASKIKDLKKDIKIVKDDFHRAAEYYRNALKATKEENYSLVEMYTKKSKEQAPESAVRYLHKNSCKEIEENEWLKEEVELYRREVSDLKASVQLLEEENISLVRKLMESKIQNLRV</sequence>
<dbReference type="OrthoDB" id="10005859at2759"/>